<feature type="region of interest" description="Disordered" evidence="1">
    <location>
        <begin position="120"/>
        <end position="197"/>
    </location>
</feature>
<dbReference type="AlphaFoldDB" id="A0A1F6CY02"/>
<feature type="compositionally biased region" description="Polar residues" evidence="1">
    <location>
        <begin position="48"/>
        <end position="58"/>
    </location>
</feature>
<comment type="caution">
    <text evidence="3">The sequence shown here is derived from an EMBL/GenBank/DDBJ whole genome shotgun (WGS) entry which is preliminary data.</text>
</comment>
<dbReference type="EMBL" id="MFKT01000007">
    <property type="protein sequence ID" value="OGG53940.1"/>
    <property type="molecule type" value="Genomic_DNA"/>
</dbReference>
<proteinExistence type="predicted"/>
<dbReference type="STRING" id="1798480.A2851_03480"/>
<feature type="compositionally biased region" description="Low complexity" evidence="1">
    <location>
        <begin position="142"/>
        <end position="157"/>
    </location>
</feature>
<organism evidence="3 4">
    <name type="scientific">Candidatus Kaiserbacteria bacterium RIFCSPHIGHO2_01_FULL_53_29</name>
    <dbReference type="NCBI Taxonomy" id="1798480"/>
    <lineage>
        <taxon>Bacteria</taxon>
        <taxon>Candidatus Kaiseribacteriota</taxon>
    </lineage>
</organism>
<gene>
    <name evidence="3" type="ORF">A2851_03480</name>
</gene>
<sequence length="241" mass="23567">MSLQTNDIRSSSLTLAMSIVGMLSFFALTSISVQHAFAQTRDDRSAEVRTNQHASDTASARSPSTLSTGSSASESTSASSPLLNDLGSQIKYCVVFPLLNSAGPPIPTFNVPVCPNATSTKVDSGGGAATSTPTGTIGGTSGTSTAATTSALAEVESSGGGGGSPSVSSESSGGGGGPSGQVLGASTKAPENFGVGGGGGEVGMPNAGAGGDMVLNILVLLISSLTALLGSVYLYFHARVA</sequence>
<feature type="region of interest" description="Disordered" evidence="1">
    <location>
        <begin position="42"/>
        <end position="80"/>
    </location>
</feature>
<feature type="transmembrane region" description="Helical" evidence="2">
    <location>
        <begin position="12"/>
        <end position="31"/>
    </location>
</feature>
<keyword evidence="2" id="KW-1133">Transmembrane helix</keyword>
<dbReference type="Proteomes" id="UP000176863">
    <property type="component" value="Unassembled WGS sequence"/>
</dbReference>
<reference evidence="3 4" key="1">
    <citation type="journal article" date="2016" name="Nat. Commun.">
        <title>Thousands of microbial genomes shed light on interconnected biogeochemical processes in an aquifer system.</title>
        <authorList>
            <person name="Anantharaman K."/>
            <person name="Brown C.T."/>
            <person name="Hug L.A."/>
            <person name="Sharon I."/>
            <person name="Castelle C.J."/>
            <person name="Probst A.J."/>
            <person name="Thomas B.C."/>
            <person name="Singh A."/>
            <person name="Wilkins M.J."/>
            <person name="Karaoz U."/>
            <person name="Brodie E.L."/>
            <person name="Williams K.H."/>
            <person name="Hubbard S.S."/>
            <person name="Banfield J.F."/>
        </authorList>
    </citation>
    <scope>NUCLEOTIDE SEQUENCE [LARGE SCALE GENOMIC DNA]</scope>
</reference>
<name>A0A1F6CY02_9BACT</name>
<protein>
    <submittedName>
        <fullName evidence="3">Uncharacterized protein</fullName>
    </submittedName>
</protein>
<evidence type="ECO:0000313" key="4">
    <source>
        <dbReference type="Proteomes" id="UP000176863"/>
    </source>
</evidence>
<accession>A0A1F6CY02</accession>
<evidence type="ECO:0000313" key="3">
    <source>
        <dbReference type="EMBL" id="OGG53940.1"/>
    </source>
</evidence>
<keyword evidence="2" id="KW-0472">Membrane</keyword>
<keyword evidence="2" id="KW-0812">Transmembrane</keyword>
<feature type="transmembrane region" description="Helical" evidence="2">
    <location>
        <begin position="214"/>
        <end position="236"/>
    </location>
</feature>
<evidence type="ECO:0000256" key="2">
    <source>
        <dbReference type="SAM" id="Phobius"/>
    </source>
</evidence>
<feature type="compositionally biased region" description="Low complexity" evidence="1">
    <location>
        <begin position="59"/>
        <end position="80"/>
    </location>
</feature>
<evidence type="ECO:0000256" key="1">
    <source>
        <dbReference type="SAM" id="MobiDB-lite"/>
    </source>
</evidence>